<evidence type="ECO:0000256" key="1">
    <source>
        <dbReference type="SAM" id="SignalP"/>
    </source>
</evidence>
<sequence length="187" mass="20478">MARLRGARCHGLWTRALSCCAFVEHVLSSLVAVEACRFASTSSWIRGALFETRQRLQRAGEELEAARLLLRWGGGAGLISSCSLPALADYIDCFTDFYWFVTAVMGKSDAAARSYSRCLAGLCGAGSRSLEELASVDFHAYVRRLPRNSASNSLLSATVRHFIEFRRHFVEHGQCGVPATGIACESH</sequence>
<evidence type="ECO:0000313" key="2">
    <source>
        <dbReference type="EMBL" id="CAD8357684.1"/>
    </source>
</evidence>
<name>A0A7S0FGR6_9DINO</name>
<feature type="chain" id="PRO_5031376804" evidence="1">
    <location>
        <begin position="29"/>
        <end position="187"/>
    </location>
</feature>
<dbReference type="EMBL" id="HBEG01021595">
    <property type="protein sequence ID" value="CAD8357684.1"/>
    <property type="molecule type" value="Transcribed_RNA"/>
</dbReference>
<proteinExistence type="predicted"/>
<organism evidence="2">
    <name type="scientific">Pyrodinium bahamense</name>
    <dbReference type="NCBI Taxonomy" id="73915"/>
    <lineage>
        <taxon>Eukaryota</taxon>
        <taxon>Sar</taxon>
        <taxon>Alveolata</taxon>
        <taxon>Dinophyceae</taxon>
        <taxon>Gonyaulacales</taxon>
        <taxon>Pyrocystaceae</taxon>
        <taxon>Pyrodinium</taxon>
    </lineage>
</organism>
<accession>A0A7S0FGR6</accession>
<keyword evidence="1" id="KW-0732">Signal</keyword>
<dbReference type="AlphaFoldDB" id="A0A7S0FGR6"/>
<feature type="signal peptide" evidence="1">
    <location>
        <begin position="1"/>
        <end position="28"/>
    </location>
</feature>
<gene>
    <name evidence="2" type="ORF">PBAH0796_LOCUS13051</name>
</gene>
<protein>
    <submittedName>
        <fullName evidence="2">Uncharacterized protein</fullName>
    </submittedName>
</protein>
<reference evidence="2" key="1">
    <citation type="submission" date="2021-01" db="EMBL/GenBank/DDBJ databases">
        <authorList>
            <person name="Corre E."/>
            <person name="Pelletier E."/>
            <person name="Niang G."/>
            <person name="Scheremetjew M."/>
            <person name="Finn R."/>
            <person name="Kale V."/>
            <person name="Holt S."/>
            <person name="Cochrane G."/>
            <person name="Meng A."/>
            <person name="Brown T."/>
            <person name="Cohen L."/>
        </authorList>
    </citation>
    <scope>NUCLEOTIDE SEQUENCE</scope>
    <source>
        <strain evidence="2">Pbaha01</strain>
    </source>
</reference>